<keyword evidence="3" id="KW-1185">Reference proteome</keyword>
<sequence length="73" mass="8171">MSYNTLPDSHVISILFFGGISILVLSIILSVIAIKRGENGKLRYFTLWFIPLVVVMVTIVPIILMAMFGFNEP</sequence>
<protein>
    <submittedName>
        <fullName evidence="2">Uncharacterized protein</fullName>
    </submittedName>
</protein>
<organism evidence="2 3">
    <name type="scientific">Aneurinibacillus aneurinilyticus ATCC 12856</name>
    <dbReference type="NCBI Taxonomy" id="649747"/>
    <lineage>
        <taxon>Bacteria</taxon>
        <taxon>Bacillati</taxon>
        <taxon>Bacillota</taxon>
        <taxon>Bacilli</taxon>
        <taxon>Bacillales</taxon>
        <taxon>Paenibacillaceae</taxon>
        <taxon>Aneurinibacillus group</taxon>
        <taxon>Aneurinibacillus</taxon>
    </lineage>
</organism>
<comment type="caution">
    <text evidence="2">The sequence shown here is derived from an EMBL/GenBank/DDBJ whole genome shotgun (WGS) entry which is preliminary data.</text>
</comment>
<dbReference type="AlphaFoldDB" id="U1WP14"/>
<dbReference type="EMBL" id="AWSJ01000106">
    <property type="protein sequence ID" value="ERI10329.1"/>
    <property type="molecule type" value="Genomic_DNA"/>
</dbReference>
<keyword evidence="1" id="KW-0812">Transmembrane</keyword>
<dbReference type="Proteomes" id="UP000016511">
    <property type="component" value="Unassembled WGS sequence"/>
</dbReference>
<dbReference type="HOGENOM" id="CLU_2696481_0_0_9"/>
<feature type="transmembrane region" description="Helical" evidence="1">
    <location>
        <begin position="12"/>
        <end position="34"/>
    </location>
</feature>
<dbReference type="STRING" id="649747.HMPREF0083_01588"/>
<feature type="transmembrane region" description="Helical" evidence="1">
    <location>
        <begin position="46"/>
        <end position="70"/>
    </location>
</feature>
<proteinExistence type="predicted"/>
<accession>U1WP14</accession>
<evidence type="ECO:0000313" key="3">
    <source>
        <dbReference type="Proteomes" id="UP000016511"/>
    </source>
</evidence>
<name>U1WP14_ANEAE</name>
<keyword evidence="1" id="KW-1133">Transmembrane helix</keyword>
<reference evidence="2 3" key="1">
    <citation type="submission" date="2013-08" db="EMBL/GenBank/DDBJ databases">
        <authorList>
            <person name="Weinstock G."/>
            <person name="Sodergren E."/>
            <person name="Wylie T."/>
            <person name="Fulton L."/>
            <person name="Fulton R."/>
            <person name="Fronick C."/>
            <person name="O'Laughlin M."/>
            <person name="Godfrey J."/>
            <person name="Miner T."/>
            <person name="Herter B."/>
            <person name="Appelbaum E."/>
            <person name="Cordes M."/>
            <person name="Lek S."/>
            <person name="Wollam A."/>
            <person name="Pepin K.H."/>
            <person name="Palsikar V.B."/>
            <person name="Mitreva M."/>
            <person name="Wilson R.K."/>
        </authorList>
    </citation>
    <scope>NUCLEOTIDE SEQUENCE [LARGE SCALE GENOMIC DNA]</scope>
    <source>
        <strain evidence="2 3">ATCC 12856</strain>
    </source>
</reference>
<evidence type="ECO:0000313" key="2">
    <source>
        <dbReference type="EMBL" id="ERI10329.1"/>
    </source>
</evidence>
<keyword evidence="1" id="KW-0472">Membrane</keyword>
<gene>
    <name evidence="2" type="ORF">HMPREF0083_01588</name>
</gene>
<evidence type="ECO:0000256" key="1">
    <source>
        <dbReference type="SAM" id="Phobius"/>
    </source>
</evidence>